<gene>
    <name evidence="1" type="ORF">Pla175_24710</name>
</gene>
<dbReference type="Proteomes" id="UP000317429">
    <property type="component" value="Chromosome"/>
</dbReference>
<dbReference type="KEGG" id="pnd:Pla175_24710"/>
<name>A0A518DC87_9BACT</name>
<evidence type="ECO:0000313" key="2">
    <source>
        <dbReference type="Proteomes" id="UP000317429"/>
    </source>
</evidence>
<evidence type="ECO:0000313" key="1">
    <source>
        <dbReference type="EMBL" id="QDU89085.1"/>
    </source>
</evidence>
<keyword evidence="2" id="KW-1185">Reference proteome</keyword>
<protein>
    <submittedName>
        <fullName evidence="1">Uncharacterized protein</fullName>
    </submittedName>
</protein>
<dbReference type="EMBL" id="CP036291">
    <property type="protein sequence ID" value="QDU89085.1"/>
    <property type="molecule type" value="Genomic_DNA"/>
</dbReference>
<accession>A0A518DC87</accession>
<proteinExistence type="predicted"/>
<organism evidence="1 2">
    <name type="scientific">Pirellulimonas nuda</name>
    <dbReference type="NCBI Taxonomy" id="2528009"/>
    <lineage>
        <taxon>Bacteria</taxon>
        <taxon>Pseudomonadati</taxon>
        <taxon>Planctomycetota</taxon>
        <taxon>Planctomycetia</taxon>
        <taxon>Pirellulales</taxon>
        <taxon>Lacipirellulaceae</taxon>
        <taxon>Pirellulimonas</taxon>
    </lineage>
</organism>
<dbReference type="AlphaFoldDB" id="A0A518DC87"/>
<reference evidence="1 2" key="1">
    <citation type="submission" date="2019-02" db="EMBL/GenBank/DDBJ databases">
        <title>Deep-cultivation of Planctomycetes and their phenomic and genomic characterization uncovers novel biology.</title>
        <authorList>
            <person name="Wiegand S."/>
            <person name="Jogler M."/>
            <person name="Boedeker C."/>
            <person name="Pinto D."/>
            <person name="Vollmers J."/>
            <person name="Rivas-Marin E."/>
            <person name="Kohn T."/>
            <person name="Peeters S.H."/>
            <person name="Heuer A."/>
            <person name="Rast P."/>
            <person name="Oberbeckmann S."/>
            <person name="Bunk B."/>
            <person name="Jeske O."/>
            <person name="Meyerdierks A."/>
            <person name="Storesund J.E."/>
            <person name="Kallscheuer N."/>
            <person name="Luecker S."/>
            <person name="Lage O.M."/>
            <person name="Pohl T."/>
            <person name="Merkel B.J."/>
            <person name="Hornburger P."/>
            <person name="Mueller R.-W."/>
            <person name="Bruemmer F."/>
            <person name="Labrenz M."/>
            <person name="Spormann A.M."/>
            <person name="Op den Camp H."/>
            <person name="Overmann J."/>
            <person name="Amann R."/>
            <person name="Jetten M.S.M."/>
            <person name="Mascher T."/>
            <person name="Medema M.H."/>
            <person name="Devos D.P."/>
            <person name="Kaster A.-K."/>
            <person name="Ovreas L."/>
            <person name="Rohde M."/>
            <person name="Galperin M.Y."/>
            <person name="Jogler C."/>
        </authorList>
    </citation>
    <scope>NUCLEOTIDE SEQUENCE [LARGE SCALE GENOMIC DNA]</scope>
    <source>
        <strain evidence="1 2">Pla175</strain>
    </source>
</reference>
<sequence>MMRDNPSQPMDPQTAANYFQTLENNIARSDKVNSMIVDVVKSGGVFTVTISLNGSISYMRSGIALQNLGAFDVQSHWGSGVVFSNMQTTAY</sequence>